<reference evidence="1" key="1">
    <citation type="journal article" date="2015" name="ISME J.">
        <title>Draft Genome Sequence of Streptomyces incarnatus NRRL8089, which Produces the Nucleoside Antibiotic Sinefungin.</title>
        <authorList>
            <person name="Oshima K."/>
            <person name="Hattori M."/>
            <person name="Shimizu H."/>
            <person name="Fukuda K."/>
            <person name="Nemoto M."/>
            <person name="Inagaki K."/>
            <person name="Tamura T."/>
        </authorList>
    </citation>
    <scope>NUCLEOTIDE SEQUENCE</scope>
    <source>
        <strain evidence="1">FACHB-1375</strain>
    </source>
</reference>
<gene>
    <name evidence="1" type="ORF">H6G03_03470</name>
</gene>
<evidence type="ECO:0000313" key="2">
    <source>
        <dbReference type="Proteomes" id="UP000641646"/>
    </source>
</evidence>
<comment type="caution">
    <text evidence="1">The sequence shown here is derived from an EMBL/GenBank/DDBJ whole genome shotgun (WGS) entry which is preliminary data.</text>
</comment>
<accession>A0A926VBA7</accession>
<name>A0A926VBA7_9CYAN</name>
<evidence type="ECO:0000313" key="1">
    <source>
        <dbReference type="EMBL" id="MBD2180183.1"/>
    </source>
</evidence>
<dbReference type="AlphaFoldDB" id="A0A926VBA7"/>
<dbReference type="RefSeq" id="WP_190462125.1">
    <property type="nucleotide sequence ID" value="NZ_JACJPW010000006.1"/>
</dbReference>
<dbReference type="EMBL" id="JACJPW010000006">
    <property type="protein sequence ID" value="MBD2180183.1"/>
    <property type="molecule type" value="Genomic_DNA"/>
</dbReference>
<organism evidence="1 2">
    <name type="scientific">Aerosakkonema funiforme FACHB-1375</name>
    <dbReference type="NCBI Taxonomy" id="2949571"/>
    <lineage>
        <taxon>Bacteria</taxon>
        <taxon>Bacillati</taxon>
        <taxon>Cyanobacteriota</taxon>
        <taxon>Cyanophyceae</taxon>
        <taxon>Oscillatoriophycideae</taxon>
        <taxon>Aerosakkonematales</taxon>
        <taxon>Aerosakkonemataceae</taxon>
        <taxon>Aerosakkonema</taxon>
    </lineage>
</organism>
<dbReference type="Proteomes" id="UP000641646">
    <property type="component" value="Unassembled WGS sequence"/>
</dbReference>
<proteinExistence type="predicted"/>
<keyword evidence="2" id="KW-1185">Reference proteome</keyword>
<sequence length="51" mass="5381">MPTARCANAYDTDSDMPFVSCAIMLRIAIAIAPPKKAIAPLSQAIICSELS</sequence>
<reference evidence="1" key="2">
    <citation type="submission" date="2020-08" db="EMBL/GenBank/DDBJ databases">
        <authorList>
            <person name="Chen M."/>
            <person name="Teng W."/>
            <person name="Zhao L."/>
            <person name="Hu C."/>
            <person name="Zhou Y."/>
            <person name="Han B."/>
            <person name="Song L."/>
            <person name="Shu W."/>
        </authorList>
    </citation>
    <scope>NUCLEOTIDE SEQUENCE</scope>
    <source>
        <strain evidence="1">FACHB-1375</strain>
    </source>
</reference>
<protein>
    <submittedName>
        <fullName evidence="1">Uncharacterized protein</fullName>
    </submittedName>
</protein>